<feature type="compositionally biased region" description="Basic and acidic residues" evidence="2">
    <location>
        <begin position="627"/>
        <end position="649"/>
    </location>
</feature>
<reference evidence="3 4" key="1">
    <citation type="submission" date="2014-06" db="EMBL/GenBank/DDBJ databases">
        <authorList>
            <person name="Swart Estienne"/>
        </authorList>
    </citation>
    <scope>NUCLEOTIDE SEQUENCE [LARGE SCALE GENOMIC DNA]</scope>
    <source>
        <strain evidence="3 4">130c</strain>
    </source>
</reference>
<feature type="compositionally biased region" description="Polar residues" evidence="2">
    <location>
        <begin position="611"/>
        <end position="626"/>
    </location>
</feature>
<feature type="region of interest" description="Disordered" evidence="2">
    <location>
        <begin position="705"/>
        <end position="727"/>
    </location>
</feature>
<feature type="region of interest" description="Disordered" evidence="2">
    <location>
        <begin position="611"/>
        <end position="649"/>
    </location>
</feature>
<feature type="coiled-coil region" evidence="1">
    <location>
        <begin position="182"/>
        <end position="251"/>
    </location>
</feature>
<dbReference type="InParanoid" id="A0A078A7N8"/>
<feature type="region of interest" description="Disordered" evidence="2">
    <location>
        <begin position="1"/>
        <end position="91"/>
    </location>
</feature>
<feature type="compositionally biased region" description="Basic and acidic residues" evidence="2">
    <location>
        <begin position="582"/>
        <end position="591"/>
    </location>
</feature>
<proteinExistence type="predicted"/>
<dbReference type="AlphaFoldDB" id="A0A078A7N8"/>
<feature type="coiled-coil region" evidence="1">
    <location>
        <begin position="772"/>
        <end position="799"/>
    </location>
</feature>
<organism evidence="3 4">
    <name type="scientific">Stylonychia lemnae</name>
    <name type="common">Ciliate</name>
    <dbReference type="NCBI Taxonomy" id="5949"/>
    <lineage>
        <taxon>Eukaryota</taxon>
        <taxon>Sar</taxon>
        <taxon>Alveolata</taxon>
        <taxon>Ciliophora</taxon>
        <taxon>Intramacronucleata</taxon>
        <taxon>Spirotrichea</taxon>
        <taxon>Stichotrichia</taxon>
        <taxon>Sporadotrichida</taxon>
        <taxon>Oxytrichidae</taxon>
        <taxon>Stylonychinae</taxon>
        <taxon>Stylonychia</taxon>
    </lineage>
</organism>
<feature type="compositionally biased region" description="Polar residues" evidence="2">
    <location>
        <begin position="712"/>
        <end position="727"/>
    </location>
</feature>
<name>A0A078A7N8_STYLE</name>
<gene>
    <name evidence="3" type="primary">Contig15621.g16647</name>
    <name evidence="3" type="ORF">STYLEM_7245</name>
</gene>
<evidence type="ECO:0000256" key="1">
    <source>
        <dbReference type="SAM" id="Coils"/>
    </source>
</evidence>
<evidence type="ECO:0000313" key="3">
    <source>
        <dbReference type="EMBL" id="CDW78270.1"/>
    </source>
</evidence>
<feature type="coiled-coil region" evidence="1">
    <location>
        <begin position="435"/>
        <end position="476"/>
    </location>
</feature>
<keyword evidence="1" id="KW-0175">Coiled coil</keyword>
<sequence>MKTGRRKNNQNSARHQQLSTGSSIQPPSSRTKFGVEVIPNKKQVTKVTTNEPKSLHRRQKTSQNTNRQKIKGQGDKFNDTSKISLKNKRHQEDSQATLVKFNDENKDISNLRSNLALNEISEQKLNKRQSNSYHKILKTDGSSLNIHLNNSKSDDESSVMDQFFEKKFKHSQQQYMNAKSKLYEKECIVENLQSELRKQKRENKLIQEKVHHLESELGSQTKKSVKYKQIAKQFKANLDHIERTLSQIKSMSQEEISKLKSSNKFLEKIVQQRSFQYQTNMRTIETYLLRIQKMMTPSDQNYSFNIKVMSDLTELCQQLQKMSKDEEQQLKQSMISHNQMLNDDKSNIEMEFLLSQSSHANNDEQILSQKTKRLLDDYERLRFESDHIKKENLKLKERVESTDKIKMIHTLSTYDSKESIQKRNQSLSVGDLTQYDSVQKLNNKLEEKNKNLEGQIQSMQQQMSILAVQTREMQNERQQFKHQIQRQHEYILSIMGQNISNQTYERGSISKESDQQQRYSEEVFTTNQSDSYYYQGKENADDKKTQKLNERDSLDRNSGFKNIKTIKNYNPYSLSPVSSQKSESHNTRYHEKNQTLLERTKSLAHVSFQQKNLNELPSQSTSNMVSSRDENQLNTDRQSKEEYSNSTEIRKQNVFRRNRIMDSDKENQDSYRNNQSNLASYRNEIQPKTFNYQEDDKAKIISKKTQHAKRPPSNTSHILSTTSPSMFNNVPSHREVSAQNMLKNNTRVSSVQNLRKPTSLGSTTTLIINEKAKALKDEITTLDDEIQQLQKNLKRAISKREPRDS</sequence>
<dbReference type="Proteomes" id="UP000039865">
    <property type="component" value="Unassembled WGS sequence"/>
</dbReference>
<keyword evidence="4" id="KW-1185">Reference proteome</keyword>
<feature type="region of interest" description="Disordered" evidence="2">
    <location>
        <begin position="569"/>
        <end position="591"/>
    </location>
</feature>
<evidence type="ECO:0000256" key="2">
    <source>
        <dbReference type="SAM" id="MobiDB-lite"/>
    </source>
</evidence>
<feature type="compositionally biased region" description="Polar residues" evidence="2">
    <location>
        <begin position="569"/>
        <end position="581"/>
    </location>
</feature>
<evidence type="ECO:0000313" key="4">
    <source>
        <dbReference type="Proteomes" id="UP000039865"/>
    </source>
</evidence>
<accession>A0A078A7N8</accession>
<feature type="compositionally biased region" description="Polar residues" evidence="2">
    <location>
        <begin position="9"/>
        <end position="31"/>
    </location>
</feature>
<dbReference type="EMBL" id="CCKQ01006936">
    <property type="protein sequence ID" value="CDW78270.1"/>
    <property type="molecule type" value="Genomic_DNA"/>
</dbReference>
<protein>
    <submittedName>
        <fullName evidence="3">Uncharacterized protein</fullName>
    </submittedName>
</protein>